<keyword evidence="2" id="KW-0560">Oxidoreductase</keyword>
<dbReference type="PANTHER" id="PTHR10696:SF21">
    <property type="entry name" value="TAUD_TFDA-LIKE DOMAIN-CONTAINING PROTEIN"/>
    <property type="match status" value="1"/>
</dbReference>
<keyword evidence="5" id="KW-1185">Reference proteome</keyword>
<dbReference type="PANTHER" id="PTHR10696">
    <property type="entry name" value="GAMMA-BUTYROBETAINE HYDROXYLASE-RELATED"/>
    <property type="match status" value="1"/>
</dbReference>
<protein>
    <recommendedName>
        <fullName evidence="3">TauD/TfdA-like domain-containing protein</fullName>
    </recommendedName>
</protein>
<dbReference type="Pfam" id="PF02668">
    <property type="entry name" value="TauD"/>
    <property type="match status" value="1"/>
</dbReference>
<sequence length="341" mass="37493">MATMQATRIAALDDVVDCHKLGEGRPPLFIVAREGAFAGIAEATGWITRHRPALDALIRTHGGVVLRGFPLATSEDFSAAMGCFEEFSGGYQGGAAARRSVAKGVYEATQRTGDQSIPIHQEMFYIRDYPPRLAFFARKVAEKGGETKIADMRAITAALPPAVRDRLEALGIRNVRNFAAKTGSAQQDRLMDKRGWDFAFYTDSEVEVDAICARRHMEPLWHEDGSLTVFNQEDAFVVHPQTGERIYRSGLHLEHFYGGSYDNTGAAAQLRASQKYPSGAFLGDGSALSAEDDAALCAVVDRYTYQWPWQDGDLMLLDNLLTGHGRRPFEGTRATEVALLD</sequence>
<evidence type="ECO:0000313" key="4">
    <source>
        <dbReference type="EMBL" id="GGY91952.1"/>
    </source>
</evidence>
<dbReference type="Proteomes" id="UP000648075">
    <property type="component" value="Unassembled WGS sequence"/>
</dbReference>
<dbReference type="AlphaFoldDB" id="A0A918P8Z8"/>
<comment type="caution">
    <text evidence="4">The sequence shown here is derived from an EMBL/GenBank/DDBJ whole genome shotgun (WGS) entry which is preliminary data.</text>
</comment>
<evidence type="ECO:0000313" key="5">
    <source>
        <dbReference type="Proteomes" id="UP000648075"/>
    </source>
</evidence>
<evidence type="ECO:0000256" key="2">
    <source>
        <dbReference type="ARBA" id="ARBA00023002"/>
    </source>
</evidence>
<dbReference type="InterPro" id="IPR003819">
    <property type="entry name" value="TauD/TfdA-like"/>
</dbReference>
<comment type="cofactor">
    <cofactor evidence="1">
        <name>Fe(2+)</name>
        <dbReference type="ChEBI" id="CHEBI:29033"/>
    </cofactor>
</comment>
<dbReference type="InterPro" id="IPR050411">
    <property type="entry name" value="AlphaKG_dependent_hydroxylases"/>
</dbReference>
<proteinExistence type="predicted"/>
<organism evidence="4 5">
    <name type="scientific">Novosphingobium colocasiae</name>
    <dbReference type="NCBI Taxonomy" id="1256513"/>
    <lineage>
        <taxon>Bacteria</taxon>
        <taxon>Pseudomonadati</taxon>
        <taxon>Pseudomonadota</taxon>
        <taxon>Alphaproteobacteria</taxon>
        <taxon>Sphingomonadales</taxon>
        <taxon>Sphingomonadaceae</taxon>
        <taxon>Novosphingobium</taxon>
    </lineage>
</organism>
<reference evidence="4" key="2">
    <citation type="submission" date="2020-09" db="EMBL/GenBank/DDBJ databases">
        <authorList>
            <person name="Sun Q."/>
            <person name="Kim S."/>
        </authorList>
    </citation>
    <scope>NUCLEOTIDE SEQUENCE</scope>
    <source>
        <strain evidence="4">KCTC 32255</strain>
    </source>
</reference>
<name>A0A918P8Z8_9SPHN</name>
<accession>A0A918P8Z8</accession>
<evidence type="ECO:0000256" key="1">
    <source>
        <dbReference type="ARBA" id="ARBA00001954"/>
    </source>
</evidence>
<reference evidence="4" key="1">
    <citation type="journal article" date="2014" name="Int. J. Syst. Evol. Microbiol.">
        <title>Complete genome sequence of Corynebacterium casei LMG S-19264T (=DSM 44701T), isolated from a smear-ripened cheese.</title>
        <authorList>
            <consortium name="US DOE Joint Genome Institute (JGI-PGF)"/>
            <person name="Walter F."/>
            <person name="Albersmeier A."/>
            <person name="Kalinowski J."/>
            <person name="Ruckert C."/>
        </authorList>
    </citation>
    <scope>NUCLEOTIDE SEQUENCE</scope>
    <source>
        <strain evidence="4">KCTC 32255</strain>
    </source>
</reference>
<dbReference type="GO" id="GO:0016706">
    <property type="term" value="F:2-oxoglutarate-dependent dioxygenase activity"/>
    <property type="evidence" value="ECO:0007669"/>
    <property type="project" value="UniProtKB-ARBA"/>
</dbReference>
<evidence type="ECO:0000259" key="3">
    <source>
        <dbReference type="Pfam" id="PF02668"/>
    </source>
</evidence>
<dbReference type="RefSeq" id="WP_189619346.1">
    <property type="nucleotide sequence ID" value="NZ_BMZA01000001.1"/>
</dbReference>
<dbReference type="InterPro" id="IPR042098">
    <property type="entry name" value="TauD-like_sf"/>
</dbReference>
<dbReference type="SUPFAM" id="SSF51197">
    <property type="entry name" value="Clavaminate synthase-like"/>
    <property type="match status" value="1"/>
</dbReference>
<feature type="domain" description="TauD/TfdA-like" evidence="3">
    <location>
        <begin position="48"/>
        <end position="333"/>
    </location>
</feature>
<gene>
    <name evidence="4" type="ORF">GCM10011614_03320</name>
</gene>
<dbReference type="EMBL" id="BMZA01000001">
    <property type="protein sequence ID" value="GGY91952.1"/>
    <property type="molecule type" value="Genomic_DNA"/>
</dbReference>
<dbReference type="Gene3D" id="3.60.130.10">
    <property type="entry name" value="Clavaminate synthase-like"/>
    <property type="match status" value="1"/>
</dbReference>